<dbReference type="RefSeq" id="WP_250199716.1">
    <property type="nucleotide sequence ID" value="NZ_CP097636.1"/>
</dbReference>
<dbReference type="Gene3D" id="3.40.50.2000">
    <property type="entry name" value="Glycogen Phosphorylase B"/>
    <property type="match status" value="2"/>
</dbReference>
<evidence type="ECO:0000259" key="3">
    <source>
        <dbReference type="Pfam" id="PF13439"/>
    </source>
</evidence>
<feature type="domain" description="Glycosyl transferase family 1" evidence="2">
    <location>
        <begin position="212"/>
        <end position="374"/>
    </location>
</feature>
<dbReference type="SUPFAM" id="SSF53756">
    <property type="entry name" value="UDP-Glycosyltransferase/glycogen phosphorylase"/>
    <property type="match status" value="1"/>
</dbReference>
<evidence type="ECO:0000256" key="1">
    <source>
        <dbReference type="ARBA" id="ARBA00022679"/>
    </source>
</evidence>
<feature type="domain" description="Glycosyltransferase subfamily 4-like N-terminal" evidence="3">
    <location>
        <begin position="42"/>
        <end position="197"/>
    </location>
</feature>
<sequence length="401" mass="43435">MAALSVLIDTTMAGIAEGERSGVYQYQRHLVNGLLQAGDLALTLLFALPRARHDAQIAAFVREAQAEGAAPAVQRGRLPLRLLRRVPWPAEGWRTRHDVFHGPAHLLLASRAPAVVTVHDLAYLHDQGAAVPAHTLAADERAALALRQRFFAELARQTEQTLRRAAHVITVSEHTRSLLRRHFHLPPQRVTAVPLGLRAEAVAPPSVAAFAHWQQRLGLQPPYLLYLGNLDPNKNLATLLHGFAAYRRQGGRCPLLLAGRSVFYERVLQALAQQLGVADAVRFLGRVDDAALPVLYRGAQTVLMPSRLEGFGLPAIEAMACGTPVVVAAAGALPEVAGEAALQVPPDSADGFAEALLRIEGDEALAQRLRRAGPRQAARFSWRHTAEATAAVYRRVALEAA</sequence>
<dbReference type="EMBL" id="CP097636">
    <property type="protein sequence ID" value="URI11522.1"/>
    <property type="molecule type" value="Genomic_DNA"/>
</dbReference>
<dbReference type="Pfam" id="PF00534">
    <property type="entry name" value="Glycos_transf_1"/>
    <property type="match status" value="1"/>
</dbReference>
<evidence type="ECO:0000259" key="2">
    <source>
        <dbReference type="Pfam" id="PF00534"/>
    </source>
</evidence>
<dbReference type="PANTHER" id="PTHR46401">
    <property type="entry name" value="GLYCOSYLTRANSFERASE WBBK-RELATED"/>
    <property type="match status" value="1"/>
</dbReference>
<reference evidence="4" key="1">
    <citation type="submission" date="2022-05" db="EMBL/GenBank/DDBJ databases">
        <title>An RpoN-dependent PEP-CTERM gene is involved in floc formation of an Aquincola tertiaricarbonis strain.</title>
        <authorList>
            <person name="Qiu D."/>
            <person name="Xia M."/>
        </authorList>
    </citation>
    <scope>NUCLEOTIDE SEQUENCE</scope>
    <source>
        <strain evidence="4">RN12</strain>
    </source>
</reference>
<proteinExistence type="predicted"/>
<organism evidence="4 5">
    <name type="scientific">Aquincola tertiaricarbonis</name>
    <dbReference type="NCBI Taxonomy" id="391953"/>
    <lineage>
        <taxon>Bacteria</taxon>
        <taxon>Pseudomonadati</taxon>
        <taxon>Pseudomonadota</taxon>
        <taxon>Betaproteobacteria</taxon>
        <taxon>Burkholderiales</taxon>
        <taxon>Sphaerotilaceae</taxon>
        <taxon>Aquincola</taxon>
    </lineage>
</organism>
<gene>
    <name evidence="4" type="ORF">MW290_21515</name>
</gene>
<accession>A0ABY4SHB5</accession>
<keyword evidence="5" id="KW-1185">Reference proteome</keyword>
<evidence type="ECO:0000313" key="5">
    <source>
        <dbReference type="Proteomes" id="UP001056201"/>
    </source>
</evidence>
<dbReference type="CDD" id="cd03809">
    <property type="entry name" value="GT4_MtfB-like"/>
    <property type="match status" value="1"/>
</dbReference>
<name>A0ABY4SHB5_AQUTE</name>
<evidence type="ECO:0000313" key="4">
    <source>
        <dbReference type="EMBL" id="URI11522.1"/>
    </source>
</evidence>
<dbReference type="Proteomes" id="UP001056201">
    <property type="component" value="Chromosome 2"/>
</dbReference>
<dbReference type="InterPro" id="IPR001296">
    <property type="entry name" value="Glyco_trans_1"/>
</dbReference>
<protein>
    <submittedName>
        <fullName evidence="4">Glycosyltransferase family 4 protein</fullName>
    </submittedName>
</protein>
<dbReference type="PANTHER" id="PTHR46401:SF2">
    <property type="entry name" value="GLYCOSYLTRANSFERASE WBBK-RELATED"/>
    <property type="match status" value="1"/>
</dbReference>
<dbReference type="InterPro" id="IPR028098">
    <property type="entry name" value="Glyco_trans_4-like_N"/>
</dbReference>
<keyword evidence="1" id="KW-0808">Transferase</keyword>
<dbReference type="Pfam" id="PF13439">
    <property type="entry name" value="Glyco_transf_4"/>
    <property type="match status" value="1"/>
</dbReference>